<feature type="transmembrane region" description="Helical" evidence="2">
    <location>
        <begin position="108"/>
        <end position="128"/>
    </location>
</feature>
<dbReference type="EMBL" id="JAAAIM010000001">
    <property type="protein sequence ID" value="KAG0299062.1"/>
    <property type="molecule type" value="Genomic_DNA"/>
</dbReference>
<gene>
    <name evidence="4" type="ORF">BGZ96_000003</name>
    <name evidence="5" type="ORF">BGZ96_000065</name>
</gene>
<dbReference type="Gene3D" id="3.40.50.1110">
    <property type="entry name" value="SGNH hydrolase"/>
    <property type="match status" value="1"/>
</dbReference>
<keyword evidence="2" id="KW-0812">Transmembrane</keyword>
<keyword evidence="2" id="KW-1133">Transmembrane helix</keyword>
<feature type="compositionally biased region" description="Polar residues" evidence="1">
    <location>
        <begin position="59"/>
        <end position="68"/>
    </location>
</feature>
<dbReference type="PANTHER" id="PTHR14209:SF19">
    <property type="entry name" value="ISOAMYL ACETATE-HYDROLYZING ESTERASE 1 HOMOLOG"/>
    <property type="match status" value="1"/>
</dbReference>
<dbReference type="InterPro" id="IPR013830">
    <property type="entry name" value="SGNH_hydro"/>
</dbReference>
<feature type="region of interest" description="Disordered" evidence="1">
    <location>
        <begin position="1"/>
        <end position="75"/>
    </location>
</feature>
<name>A0ABQ7KK67_9FUNG</name>
<dbReference type="PANTHER" id="PTHR14209">
    <property type="entry name" value="ISOAMYL ACETATE-HYDROLYZING ESTERASE 1"/>
    <property type="match status" value="1"/>
</dbReference>
<evidence type="ECO:0000313" key="4">
    <source>
        <dbReference type="EMBL" id="KAG0299000.1"/>
    </source>
</evidence>
<evidence type="ECO:0000256" key="2">
    <source>
        <dbReference type="SAM" id="Phobius"/>
    </source>
</evidence>
<dbReference type="InterPro" id="IPR036514">
    <property type="entry name" value="SGNH_hydro_sf"/>
</dbReference>
<dbReference type="EMBL" id="JAAAIM010000001">
    <property type="protein sequence ID" value="KAG0299000.1"/>
    <property type="molecule type" value="Genomic_DNA"/>
</dbReference>
<accession>A0ABQ7KK67</accession>
<sequence>MVTTDTATPDTTLRRRAGNGEVAAVTPSLSATTAATNEETGTSTATSTTRGATSPSTSGVNDTTSATTHQEDDRPVYEGKVYYNGQLYEGTGRLPRDAPFTPSYINTYTVNSAIAFVSLVVTITFFYFKIVAGLLESPQVGPDREFLASMTMDHHGPIDGSEPRPILEPICPSPEQLFDQQRQRNGGGNASGVGSEDCVLFGKIVVLADSISKYGYTHATHGWLGFLADEWAGRADVVLRGFPEYNTHWVKSIFPEILHQESPSIVHGGNGASAGSTGAIKLVVIALGTDDASFPNTRHHVPLSAYKENLRTLIETIRFPDSPNYSPDTQIILVTPAPVDTEMWSASLAAINLPLDRSNNVTQQYAHACVEVGEEHHVPVVDLWSDINCQVQGTCQLHESNLLPDFLMDGLHLRRLGNEALYKGILNTVARHYPHLHPKCWPNVYPGYTESSSPNEYALKRPCVSRH</sequence>
<dbReference type="Proteomes" id="UP001194696">
    <property type="component" value="Unassembled WGS sequence"/>
</dbReference>
<feature type="domain" description="SGNH hydrolase-type esterase" evidence="3">
    <location>
        <begin position="209"/>
        <end position="419"/>
    </location>
</feature>
<dbReference type="InterPro" id="IPR045136">
    <property type="entry name" value="Iah1-like"/>
</dbReference>
<evidence type="ECO:0000313" key="6">
    <source>
        <dbReference type="Proteomes" id="UP001194696"/>
    </source>
</evidence>
<dbReference type="CDD" id="cd01838">
    <property type="entry name" value="Isoamyl_acetate_hydrolase_like"/>
    <property type="match status" value="1"/>
</dbReference>
<organism evidence="5 6">
    <name type="scientific">Linnemannia gamsii</name>
    <dbReference type="NCBI Taxonomy" id="64522"/>
    <lineage>
        <taxon>Eukaryota</taxon>
        <taxon>Fungi</taxon>
        <taxon>Fungi incertae sedis</taxon>
        <taxon>Mucoromycota</taxon>
        <taxon>Mortierellomycotina</taxon>
        <taxon>Mortierellomycetes</taxon>
        <taxon>Mortierellales</taxon>
        <taxon>Mortierellaceae</taxon>
        <taxon>Linnemannia</taxon>
    </lineage>
</organism>
<evidence type="ECO:0000259" key="3">
    <source>
        <dbReference type="Pfam" id="PF13472"/>
    </source>
</evidence>
<feature type="compositionally biased region" description="Low complexity" evidence="1">
    <location>
        <begin position="1"/>
        <end position="11"/>
    </location>
</feature>
<dbReference type="Pfam" id="PF13472">
    <property type="entry name" value="Lipase_GDSL_2"/>
    <property type="match status" value="1"/>
</dbReference>
<dbReference type="SUPFAM" id="SSF52266">
    <property type="entry name" value="SGNH hydrolase"/>
    <property type="match status" value="1"/>
</dbReference>
<keyword evidence="6" id="KW-1185">Reference proteome</keyword>
<evidence type="ECO:0000313" key="5">
    <source>
        <dbReference type="EMBL" id="KAG0299062.1"/>
    </source>
</evidence>
<reference evidence="5 6" key="1">
    <citation type="journal article" date="2020" name="Fungal Divers.">
        <title>Resolving the Mortierellaceae phylogeny through synthesis of multi-gene phylogenetics and phylogenomics.</title>
        <authorList>
            <person name="Vandepol N."/>
            <person name="Liber J."/>
            <person name="Desiro A."/>
            <person name="Na H."/>
            <person name="Kennedy M."/>
            <person name="Barry K."/>
            <person name="Grigoriev I.V."/>
            <person name="Miller A.N."/>
            <person name="O'Donnell K."/>
            <person name="Stajich J.E."/>
            <person name="Bonito G."/>
        </authorList>
    </citation>
    <scope>NUCLEOTIDE SEQUENCE [LARGE SCALE GENOMIC DNA]</scope>
    <source>
        <strain evidence="5 6">AD045</strain>
    </source>
</reference>
<keyword evidence="2" id="KW-0472">Membrane</keyword>
<protein>
    <recommendedName>
        <fullName evidence="3">SGNH hydrolase-type esterase domain-containing protein</fullName>
    </recommendedName>
</protein>
<evidence type="ECO:0000256" key="1">
    <source>
        <dbReference type="SAM" id="MobiDB-lite"/>
    </source>
</evidence>
<comment type="caution">
    <text evidence="5">The sequence shown here is derived from an EMBL/GenBank/DDBJ whole genome shotgun (WGS) entry which is preliminary data.</text>
</comment>
<feature type="compositionally biased region" description="Low complexity" evidence="1">
    <location>
        <begin position="28"/>
        <end position="58"/>
    </location>
</feature>
<proteinExistence type="predicted"/>